<dbReference type="GO" id="GO:0003677">
    <property type="term" value="F:DNA binding"/>
    <property type="evidence" value="ECO:0007669"/>
    <property type="project" value="UniProtKB-UniRule"/>
</dbReference>
<name>A0A0R1QWJ6_9LACO</name>
<dbReference type="EMBL" id="AZFC01000015">
    <property type="protein sequence ID" value="KRL48601.1"/>
    <property type="molecule type" value="Genomic_DNA"/>
</dbReference>
<comment type="function">
    <text evidence="1 6">Required for the transposition of the insertion element.</text>
</comment>
<keyword evidence="5 6" id="KW-0233">DNA recombination</keyword>
<keyword evidence="3 6" id="KW-0815">Transposition</keyword>
<evidence type="ECO:0000256" key="6">
    <source>
        <dbReference type="RuleBase" id="RU365089"/>
    </source>
</evidence>
<proteinExistence type="inferred from homology"/>
<dbReference type="PATRIC" id="fig|1423805.4.peg.1089"/>
<evidence type="ECO:0000256" key="2">
    <source>
        <dbReference type="ARBA" id="ARBA00010961"/>
    </source>
</evidence>
<dbReference type="GO" id="GO:0006313">
    <property type="term" value="P:DNA transposition"/>
    <property type="evidence" value="ECO:0007669"/>
    <property type="project" value="UniProtKB-UniRule"/>
</dbReference>
<reference evidence="7 8" key="1">
    <citation type="journal article" date="2015" name="Genome Announc.">
        <title>Expanding the biotechnology potential of lactobacilli through comparative genomics of 213 strains and associated genera.</title>
        <authorList>
            <person name="Sun Z."/>
            <person name="Harris H.M."/>
            <person name="McCann A."/>
            <person name="Guo C."/>
            <person name="Argimon S."/>
            <person name="Zhang W."/>
            <person name="Yang X."/>
            <person name="Jeffery I.B."/>
            <person name="Cooney J.C."/>
            <person name="Kagawa T.F."/>
            <person name="Liu W."/>
            <person name="Song Y."/>
            <person name="Salvetti E."/>
            <person name="Wrobel A."/>
            <person name="Rasinkangas P."/>
            <person name="Parkhill J."/>
            <person name="Rea M.C."/>
            <person name="O'Sullivan O."/>
            <person name="Ritari J."/>
            <person name="Douillard F.P."/>
            <person name="Paul Ross R."/>
            <person name="Yang R."/>
            <person name="Briner A.E."/>
            <person name="Felis G.E."/>
            <person name="de Vos W.M."/>
            <person name="Barrangou R."/>
            <person name="Klaenhammer T.R."/>
            <person name="Caufield P.W."/>
            <person name="Cui Y."/>
            <person name="Zhang H."/>
            <person name="O'Toole P.W."/>
        </authorList>
    </citation>
    <scope>NUCLEOTIDE SEQUENCE [LARGE SCALE GENOMIC DNA]</scope>
    <source>
        <strain evidence="7 8">DSM 15429</strain>
    </source>
</reference>
<evidence type="ECO:0000256" key="1">
    <source>
        <dbReference type="ARBA" id="ARBA00002190"/>
    </source>
</evidence>
<dbReference type="InterPro" id="IPR001207">
    <property type="entry name" value="Transposase_mutator"/>
</dbReference>
<evidence type="ECO:0000256" key="5">
    <source>
        <dbReference type="ARBA" id="ARBA00023172"/>
    </source>
</evidence>
<evidence type="ECO:0000256" key="4">
    <source>
        <dbReference type="ARBA" id="ARBA00023125"/>
    </source>
</evidence>
<protein>
    <recommendedName>
        <fullName evidence="6">Mutator family transposase</fullName>
    </recommendedName>
</protein>
<gene>
    <name evidence="7" type="ORF">FD37_GL001061</name>
</gene>
<accession>A0A0R1QWJ6</accession>
<evidence type="ECO:0000313" key="8">
    <source>
        <dbReference type="Proteomes" id="UP000051835"/>
    </source>
</evidence>
<sequence>MNELSTEIMAALAKKEDVGEIIRQAVEQAVNGLLKNELTVFLGYQAYQRPDQTNNYRNGSYERQLTTKYGDITVQVPRDRTGEFKQQTIDRYQRRTDSLEDMVIHLYRRGITTKEIAELMEKMYGSYYTPATMSNITQNIAEQVERFHPLAAAKEALTAFIAVWGKKYPSLKNLAQQEHLFTYYAFPKAIRGSIYSTNLIESFNKGFKSNIRKKQQFPNEDSLSRFTVTRCLDYNDRNAGRTHRGFASCQDTLDSMFD</sequence>
<dbReference type="RefSeq" id="WP_056963689.1">
    <property type="nucleotide sequence ID" value="NZ_AZFC01000015.1"/>
</dbReference>
<dbReference type="Proteomes" id="UP000051835">
    <property type="component" value="Unassembled WGS sequence"/>
</dbReference>
<comment type="similarity">
    <text evidence="2 6">Belongs to the transposase mutator family.</text>
</comment>
<organism evidence="7 8">
    <name type="scientific">Levilactobacillus spicheri DSM 15429</name>
    <dbReference type="NCBI Taxonomy" id="1423805"/>
    <lineage>
        <taxon>Bacteria</taxon>
        <taxon>Bacillati</taxon>
        <taxon>Bacillota</taxon>
        <taxon>Bacilli</taxon>
        <taxon>Lactobacillales</taxon>
        <taxon>Lactobacillaceae</taxon>
        <taxon>Levilactobacillus</taxon>
    </lineage>
</organism>
<dbReference type="GO" id="GO:0004803">
    <property type="term" value="F:transposase activity"/>
    <property type="evidence" value="ECO:0007669"/>
    <property type="project" value="UniProtKB-UniRule"/>
</dbReference>
<dbReference type="PANTHER" id="PTHR33217">
    <property type="entry name" value="TRANSPOSASE FOR INSERTION SEQUENCE ELEMENT IS1081"/>
    <property type="match status" value="1"/>
</dbReference>
<evidence type="ECO:0000313" key="7">
    <source>
        <dbReference type="EMBL" id="KRL48601.1"/>
    </source>
</evidence>
<dbReference type="PANTHER" id="PTHR33217:SF7">
    <property type="entry name" value="TRANSPOSASE FOR INSERTION SEQUENCE ELEMENT IS1081"/>
    <property type="match status" value="1"/>
</dbReference>
<dbReference type="Pfam" id="PF00872">
    <property type="entry name" value="Transposase_mut"/>
    <property type="match status" value="2"/>
</dbReference>
<evidence type="ECO:0000256" key="3">
    <source>
        <dbReference type="ARBA" id="ARBA00022578"/>
    </source>
</evidence>
<dbReference type="AlphaFoldDB" id="A0A0R1QWJ6"/>
<comment type="caution">
    <text evidence="7">The sequence shown here is derived from an EMBL/GenBank/DDBJ whole genome shotgun (WGS) entry which is preliminary data.</text>
</comment>
<keyword evidence="6" id="KW-0814">Transposable element</keyword>
<keyword evidence="4 6" id="KW-0238">DNA-binding</keyword>